<comment type="miscellaneous">
    <text evidence="14">Both phosphorylation and phosphorolysis are carried out by the same active site and suggest a common mechanism for both reactions.</text>
</comment>
<dbReference type="NCBIfam" id="TIGR00679">
    <property type="entry name" value="hpr-ser"/>
    <property type="match status" value="1"/>
</dbReference>
<evidence type="ECO:0000313" key="18">
    <source>
        <dbReference type="EMBL" id="HEB97383.1"/>
    </source>
</evidence>
<evidence type="ECO:0000256" key="12">
    <source>
        <dbReference type="ARBA" id="ARBA00023268"/>
    </source>
</evidence>
<comment type="caution">
    <text evidence="14">Lacks conserved residue(s) required for the propagation of feature annotation.</text>
</comment>
<feature type="compositionally biased region" description="Low complexity" evidence="15">
    <location>
        <begin position="1"/>
        <end position="19"/>
    </location>
</feature>
<keyword evidence="12 14" id="KW-0511">Multifunctional enzyme</keyword>
<dbReference type="FunFam" id="3.40.50.300:FF:000174">
    <property type="entry name" value="HPr kinase/phosphorylase"/>
    <property type="match status" value="1"/>
</dbReference>
<feature type="active site" evidence="14">
    <location>
        <position position="278"/>
    </location>
</feature>
<evidence type="ECO:0000256" key="14">
    <source>
        <dbReference type="HAMAP-Rule" id="MF_01249"/>
    </source>
</evidence>
<evidence type="ECO:0000256" key="6">
    <source>
        <dbReference type="ARBA" id="ARBA00022679"/>
    </source>
</evidence>
<evidence type="ECO:0000256" key="5">
    <source>
        <dbReference type="ARBA" id="ARBA00022527"/>
    </source>
</evidence>
<comment type="function">
    <text evidence="14">Catalyzes the ATP- as well as the pyrophosphate-dependent phosphorylation of a specific serine residue in HPr, a phosphocarrier protein of the phosphoenolpyruvate-dependent sugar phosphotransferase system (PTS). HprK/P also catalyzes the pyrophosphate-producing, inorganic phosphate-dependent dephosphorylation (phosphorolysis) of seryl-phosphorylated HPr (P-Ser-HPr).</text>
</comment>
<evidence type="ECO:0000259" key="17">
    <source>
        <dbReference type="Pfam" id="PF07475"/>
    </source>
</evidence>
<comment type="subunit">
    <text evidence="4 14">Homohexamer.</text>
</comment>
<name>A0A831W6L5_9GAMM</name>
<evidence type="ECO:0000256" key="11">
    <source>
        <dbReference type="ARBA" id="ARBA00022842"/>
    </source>
</evidence>
<organism evidence="18 19">
    <name type="scientific">Sedimenticola thiotaurini</name>
    <dbReference type="NCBI Taxonomy" id="1543721"/>
    <lineage>
        <taxon>Bacteria</taxon>
        <taxon>Pseudomonadati</taxon>
        <taxon>Pseudomonadota</taxon>
        <taxon>Gammaproteobacteria</taxon>
        <taxon>Chromatiales</taxon>
        <taxon>Sedimenticolaceae</taxon>
        <taxon>Sedimenticola</taxon>
    </lineage>
</organism>
<comment type="similarity">
    <text evidence="3 14">Belongs to the HPrK/P family.</text>
</comment>
<feature type="binding site" evidence="14">
    <location>
        <position position="235"/>
    </location>
    <ligand>
        <name>Mg(2+)</name>
        <dbReference type="ChEBI" id="CHEBI:18420"/>
    </ligand>
</feature>
<dbReference type="Gene3D" id="3.40.50.300">
    <property type="entry name" value="P-loop containing nucleotide triphosphate hydrolases"/>
    <property type="match status" value="1"/>
</dbReference>
<dbReference type="GO" id="GO:0005524">
    <property type="term" value="F:ATP binding"/>
    <property type="evidence" value="ECO:0007669"/>
    <property type="project" value="UniProtKB-UniRule"/>
</dbReference>
<keyword evidence="6 14" id="KW-0808">Transferase</keyword>
<accession>A0A831W6L5</accession>
<feature type="binding site" evidence="14">
    <location>
        <position position="193"/>
    </location>
    <ligand>
        <name>Mg(2+)</name>
        <dbReference type="ChEBI" id="CHEBI:18420"/>
    </ligand>
</feature>
<evidence type="ECO:0000256" key="8">
    <source>
        <dbReference type="ARBA" id="ARBA00022741"/>
    </source>
</evidence>
<dbReference type="Pfam" id="PF02603">
    <property type="entry name" value="Hpr_kinase_N"/>
    <property type="match status" value="1"/>
</dbReference>
<evidence type="ECO:0000256" key="1">
    <source>
        <dbReference type="ARBA" id="ARBA00001120"/>
    </source>
</evidence>
<dbReference type="Proteomes" id="UP000886251">
    <property type="component" value="Unassembled WGS sequence"/>
</dbReference>
<dbReference type="GO" id="GO:0004674">
    <property type="term" value="F:protein serine/threonine kinase activity"/>
    <property type="evidence" value="ECO:0007669"/>
    <property type="project" value="UniProtKB-KW"/>
</dbReference>
<reference evidence="18" key="1">
    <citation type="journal article" date="2020" name="mSystems">
        <title>Genome- and Community-Level Interaction Insights into Carbon Utilization and Element Cycling Functions of Hydrothermarchaeota in Hydrothermal Sediment.</title>
        <authorList>
            <person name="Zhou Z."/>
            <person name="Liu Y."/>
            <person name="Xu W."/>
            <person name="Pan J."/>
            <person name="Luo Z.H."/>
            <person name="Li M."/>
        </authorList>
    </citation>
    <scope>NUCLEOTIDE SEQUENCE [LARGE SCALE GENOMIC DNA]</scope>
    <source>
        <strain evidence="18">HyVt-443</strain>
    </source>
</reference>
<dbReference type="SUPFAM" id="SSF75138">
    <property type="entry name" value="HprK N-terminal domain-like"/>
    <property type="match status" value="1"/>
</dbReference>
<dbReference type="AlphaFoldDB" id="A0A831W6L5"/>
<evidence type="ECO:0000256" key="10">
    <source>
        <dbReference type="ARBA" id="ARBA00022840"/>
    </source>
</evidence>
<evidence type="ECO:0000256" key="13">
    <source>
        <dbReference type="ARBA" id="ARBA00047657"/>
    </source>
</evidence>
<dbReference type="InterPro" id="IPR028979">
    <property type="entry name" value="Ser_kin/Pase_Hpr-like_N_sf"/>
</dbReference>
<comment type="cofactor">
    <cofactor evidence="2 14">
        <name>Mg(2+)</name>
        <dbReference type="ChEBI" id="CHEBI:18420"/>
    </cofactor>
</comment>
<comment type="domain">
    <text evidence="14">The Walker A ATP-binding motif also binds Pi and PPi.</text>
</comment>
<protein>
    <recommendedName>
        <fullName evidence="14">HPr kinase/phosphorylase</fullName>
        <shortName evidence="14">HPrK/P</shortName>
        <ecNumber evidence="14">2.7.11.-</ecNumber>
        <ecNumber evidence="14">2.7.4.-</ecNumber>
    </recommendedName>
    <alternativeName>
        <fullName evidence="14">HPr(Ser) kinase/phosphorylase</fullName>
    </alternativeName>
</protein>
<sequence length="341" mass="36957">MRSHPAGPRPGRGAGAVPAGRRRHGCQRVTPGISTRDVYNALRSKLGLSWLEGHSGSERSIRGDFPGAAGQNLVGPLNCIHPNRIQVIGHAELIYFASLEPGFYRDVLDKLFDARPAAIVLADGIEPEDALLAQAAASGTPLMSSPLPDNRVTGELQHYLARALAERTIDHGVFMEILGIGLLLRGGPGIGKSELALELISRGHRLVADDAPHFSRVAPDTVTGRCPPLLQDFLEVRGLGVLNIRAMFGDAAVKQEKQLQLIVNLQSMNDTELRSIDRLQGSYSTRDVLGLPIPQVDLPVAPGREMSVLVEAAVRQYNLMRNGYDATEEFIRRQQQAIVDG</sequence>
<dbReference type="GO" id="GO:0004712">
    <property type="term" value="F:protein serine/threonine/tyrosine kinase activity"/>
    <property type="evidence" value="ECO:0007669"/>
    <property type="project" value="UniProtKB-UniRule"/>
</dbReference>
<feature type="domain" description="HPr(Ser) kinase/phosphorylase N-terminal" evidence="16">
    <location>
        <begin position="34"/>
        <end position="160"/>
    </location>
</feature>
<dbReference type="CDD" id="cd01918">
    <property type="entry name" value="HprK_C"/>
    <property type="match status" value="1"/>
</dbReference>
<dbReference type="GO" id="GO:0006109">
    <property type="term" value="P:regulation of carbohydrate metabolic process"/>
    <property type="evidence" value="ECO:0007669"/>
    <property type="project" value="UniProtKB-UniRule"/>
</dbReference>
<dbReference type="GO" id="GO:0000155">
    <property type="term" value="F:phosphorelay sensor kinase activity"/>
    <property type="evidence" value="ECO:0007669"/>
    <property type="project" value="InterPro"/>
</dbReference>
<dbReference type="InterPro" id="IPR003755">
    <property type="entry name" value="HPr(Ser)_kin/Pase"/>
</dbReference>
<keyword evidence="5 14" id="KW-0723">Serine/threonine-protein kinase</keyword>
<evidence type="ECO:0000256" key="9">
    <source>
        <dbReference type="ARBA" id="ARBA00022777"/>
    </source>
</evidence>
<feature type="region of interest" description="Important for the catalytic mechanism of both phosphorylation and dephosphorylation" evidence="14">
    <location>
        <begin position="234"/>
        <end position="243"/>
    </location>
</feature>
<keyword evidence="11 14" id="KW-0460">Magnesium</keyword>
<comment type="caution">
    <text evidence="18">The sequence shown here is derived from an EMBL/GenBank/DDBJ whole genome shotgun (WGS) entry which is preliminary data.</text>
</comment>
<dbReference type="PANTHER" id="PTHR30305">
    <property type="entry name" value="PROTEIN YJDM-RELATED"/>
    <property type="match status" value="1"/>
</dbReference>
<dbReference type="PANTHER" id="PTHR30305:SF1">
    <property type="entry name" value="HPR KINASE_PHOSPHORYLASE"/>
    <property type="match status" value="1"/>
</dbReference>
<dbReference type="InterPro" id="IPR011126">
    <property type="entry name" value="Hpr_kin/Pase_Hpr_N"/>
</dbReference>
<feature type="domain" description="HPr kinase/phosphorylase C-terminal" evidence="17">
    <location>
        <begin position="163"/>
        <end position="333"/>
    </location>
</feature>
<comment type="catalytic activity">
    <reaction evidence="1 14">
        <text>[HPr protein]-L-serine + ATP = [HPr protein]-O-phospho-L-serine + ADP + H(+)</text>
        <dbReference type="Rhea" id="RHEA:46600"/>
        <dbReference type="Rhea" id="RHEA-COMP:11602"/>
        <dbReference type="Rhea" id="RHEA-COMP:11603"/>
        <dbReference type="ChEBI" id="CHEBI:15378"/>
        <dbReference type="ChEBI" id="CHEBI:29999"/>
        <dbReference type="ChEBI" id="CHEBI:30616"/>
        <dbReference type="ChEBI" id="CHEBI:83421"/>
        <dbReference type="ChEBI" id="CHEBI:456216"/>
    </reaction>
</comment>
<keyword evidence="10 14" id="KW-0067">ATP-binding</keyword>
<dbReference type="GO" id="GO:0000287">
    <property type="term" value="F:magnesium ion binding"/>
    <property type="evidence" value="ECO:0007669"/>
    <property type="project" value="UniProtKB-UniRule"/>
</dbReference>
<feature type="active site" evidence="14">
    <location>
        <position position="171"/>
    </location>
</feature>
<evidence type="ECO:0000256" key="3">
    <source>
        <dbReference type="ARBA" id="ARBA00006883"/>
    </source>
</evidence>
<proteinExistence type="inferred from homology"/>
<evidence type="ECO:0000256" key="15">
    <source>
        <dbReference type="SAM" id="MobiDB-lite"/>
    </source>
</evidence>
<evidence type="ECO:0000256" key="2">
    <source>
        <dbReference type="ARBA" id="ARBA00001946"/>
    </source>
</evidence>
<keyword evidence="8 14" id="KW-0547">Nucleotide-binding</keyword>
<dbReference type="EC" id="2.7.4.-" evidence="14"/>
<feature type="active site" description="Proton acceptor; for phosphorylation activity. Proton donor; for dephosphorylation activity" evidence="14">
    <location>
        <position position="210"/>
    </location>
</feature>
<dbReference type="Gene3D" id="3.40.1390.20">
    <property type="entry name" value="HprK N-terminal domain-like"/>
    <property type="match status" value="1"/>
</dbReference>
<dbReference type="Pfam" id="PF07475">
    <property type="entry name" value="Hpr_kinase_C"/>
    <property type="match status" value="1"/>
</dbReference>
<keyword evidence="9 14" id="KW-0418">Kinase</keyword>
<feature type="region of interest" description="Important for the catalytic mechanism of dephosphorylation" evidence="14">
    <location>
        <begin position="299"/>
        <end position="304"/>
    </location>
</feature>
<feature type="region of interest" description="Disordered" evidence="15">
    <location>
        <begin position="1"/>
        <end position="25"/>
    </location>
</feature>
<evidence type="ECO:0000256" key="7">
    <source>
        <dbReference type="ARBA" id="ARBA00022723"/>
    </source>
</evidence>
<dbReference type="InterPro" id="IPR011104">
    <property type="entry name" value="Hpr_kin/Pase_C"/>
</dbReference>
<evidence type="ECO:0000256" key="4">
    <source>
        <dbReference type="ARBA" id="ARBA00011643"/>
    </source>
</evidence>
<evidence type="ECO:0000259" key="16">
    <source>
        <dbReference type="Pfam" id="PF02603"/>
    </source>
</evidence>
<keyword evidence="7 14" id="KW-0479">Metal-binding</keyword>
<evidence type="ECO:0000313" key="19">
    <source>
        <dbReference type="Proteomes" id="UP000886251"/>
    </source>
</evidence>
<dbReference type="EC" id="2.7.11.-" evidence="14"/>
<dbReference type="HAMAP" id="MF_01249">
    <property type="entry name" value="HPr_kinase"/>
    <property type="match status" value="1"/>
</dbReference>
<feature type="active site" evidence="14">
    <location>
        <position position="192"/>
    </location>
</feature>
<dbReference type="EMBL" id="DRKP01000164">
    <property type="protein sequence ID" value="HEB97383.1"/>
    <property type="molecule type" value="Genomic_DNA"/>
</dbReference>
<comment type="catalytic activity">
    <reaction evidence="13 14">
        <text>[HPr protein]-O-phospho-L-serine + phosphate + H(+) = [HPr protein]-L-serine + diphosphate</text>
        <dbReference type="Rhea" id="RHEA:46604"/>
        <dbReference type="Rhea" id="RHEA-COMP:11602"/>
        <dbReference type="Rhea" id="RHEA-COMP:11603"/>
        <dbReference type="ChEBI" id="CHEBI:15378"/>
        <dbReference type="ChEBI" id="CHEBI:29999"/>
        <dbReference type="ChEBI" id="CHEBI:33019"/>
        <dbReference type="ChEBI" id="CHEBI:43474"/>
        <dbReference type="ChEBI" id="CHEBI:83421"/>
    </reaction>
</comment>
<dbReference type="SUPFAM" id="SSF53795">
    <property type="entry name" value="PEP carboxykinase-like"/>
    <property type="match status" value="1"/>
</dbReference>
<dbReference type="InterPro" id="IPR027417">
    <property type="entry name" value="P-loop_NTPase"/>
</dbReference>
<gene>
    <name evidence="14 18" type="primary">hprK</name>
    <name evidence="18" type="ORF">ENI96_13255</name>
</gene>